<evidence type="ECO:0000313" key="2">
    <source>
        <dbReference type="EMBL" id="PRQ10063.1"/>
    </source>
</evidence>
<dbReference type="GO" id="GO:0008236">
    <property type="term" value="F:serine-type peptidase activity"/>
    <property type="evidence" value="ECO:0007669"/>
    <property type="project" value="InterPro"/>
</dbReference>
<name>A0A2S9YY97_9BACT</name>
<dbReference type="SMART" id="SM00245">
    <property type="entry name" value="TSPc"/>
    <property type="match status" value="1"/>
</dbReference>
<dbReference type="GO" id="GO:0004175">
    <property type="term" value="F:endopeptidase activity"/>
    <property type="evidence" value="ECO:0007669"/>
    <property type="project" value="TreeGrafter"/>
</dbReference>
<dbReference type="GO" id="GO:0007165">
    <property type="term" value="P:signal transduction"/>
    <property type="evidence" value="ECO:0007669"/>
    <property type="project" value="TreeGrafter"/>
</dbReference>
<protein>
    <submittedName>
        <fullName evidence="2">Putative CtpA-like serine protease</fullName>
        <ecNumber evidence="2">3.4.21.-</ecNumber>
    </submittedName>
</protein>
<dbReference type="AlphaFoldDB" id="A0A2S9YY97"/>
<comment type="caution">
    <text evidence="2">The sequence shown here is derived from an EMBL/GenBank/DDBJ whole genome shotgun (WGS) entry which is preliminary data.</text>
</comment>
<dbReference type="GO" id="GO:0030288">
    <property type="term" value="C:outer membrane-bounded periplasmic space"/>
    <property type="evidence" value="ECO:0007669"/>
    <property type="project" value="TreeGrafter"/>
</dbReference>
<evidence type="ECO:0000313" key="3">
    <source>
        <dbReference type="Proteomes" id="UP000238823"/>
    </source>
</evidence>
<gene>
    <name evidence="2" type="ORF">ENSA7_02690</name>
</gene>
<dbReference type="GO" id="GO:0006508">
    <property type="term" value="P:proteolysis"/>
    <property type="evidence" value="ECO:0007669"/>
    <property type="project" value="UniProtKB-KW"/>
</dbReference>
<dbReference type="InterPro" id="IPR036034">
    <property type="entry name" value="PDZ_sf"/>
</dbReference>
<accession>A0A2S9YY97</accession>
<evidence type="ECO:0000259" key="1">
    <source>
        <dbReference type="SMART" id="SM00245"/>
    </source>
</evidence>
<proteinExistence type="predicted"/>
<dbReference type="Gene3D" id="3.90.226.10">
    <property type="entry name" value="2-enoyl-CoA Hydratase, Chain A, domain 1"/>
    <property type="match status" value="1"/>
</dbReference>
<dbReference type="EMBL" id="PVNL01000004">
    <property type="protein sequence ID" value="PRQ10063.1"/>
    <property type="molecule type" value="Genomic_DNA"/>
</dbReference>
<dbReference type="InterPro" id="IPR005151">
    <property type="entry name" value="Tail-specific_protease"/>
</dbReference>
<dbReference type="Proteomes" id="UP000238823">
    <property type="component" value="Unassembled WGS sequence"/>
</dbReference>
<dbReference type="SUPFAM" id="SSF50156">
    <property type="entry name" value="PDZ domain-like"/>
    <property type="match status" value="1"/>
</dbReference>
<keyword evidence="2" id="KW-0645">Protease</keyword>
<feature type="domain" description="Tail specific protease" evidence="1">
    <location>
        <begin position="204"/>
        <end position="404"/>
    </location>
</feature>
<dbReference type="Gene3D" id="3.30.750.170">
    <property type="match status" value="1"/>
</dbReference>
<keyword evidence="2" id="KW-0378">Hydrolase</keyword>
<dbReference type="SUPFAM" id="SSF52096">
    <property type="entry name" value="ClpP/crotonase"/>
    <property type="match status" value="1"/>
</dbReference>
<reference evidence="2 3" key="1">
    <citation type="submission" date="2018-03" db="EMBL/GenBank/DDBJ databases">
        <title>Draft Genome Sequences of the Obligatory Marine Myxobacteria Enhygromyxa salina SWB007.</title>
        <authorList>
            <person name="Poehlein A."/>
            <person name="Moghaddam J.A."/>
            <person name="Harms H."/>
            <person name="Alanjari M."/>
            <person name="Koenig G.M."/>
            <person name="Daniel R."/>
            <person name="Schaeberle T.F."/>
        </authorList>
    </citation>
    <scope>NUCLEOTIDE SEQUENCE [LARGE SCALE GENOMIC DNA]</scope>
    <source>
        <strain evidence="2 3">SWB007</strain>
    </source>
</reference>
<sequence>MQRQLTLVTDSSSGEASRPLARALRGLSHRWQPALVTAALGLTACNLLEDPFKVEPPAECDVASQNQFVLDVMGEFYLWNEDLPDDIDISVYESPEAMVSDLRQGVDRWTRVSDKSTSDALFMQGKFVGLGYKTQRGADDEVRVSFVSDNSPASAVNILRGDVIRGVNGYTAEELDADNSWSAAYGPNDPGVDVTLDVEHLATGEVETVTITKAWIDIVSIPVASVVTSPAGSKIGYYIMDKFVETTKDELESAYSMFKDNGVSTIVIDMRYNGGGLISVAERQINLTLGADHNGDVAYTFKYNNNYSDENRSTKIDKRSNSIGSDIIVVLTSSRTLSASELVINAMFPYAKVTLIGGPTGGKPVGSKSFEFCEKLLFPITFRLTNAVGDTDYFDGLPADCHADDDLFHQLGDPQEGMLAAALNYLDDNANCAAQPQPAPGLPPKLMQLDSVGETLLPNPIERFDVDSW</sequence>
<dbReference type="PANTHER" id="PTHR32060:SF30">
    <property type="entry name" value="CARBOXY-TERMINAL PROCESSING PROTEASE CTPA"/>
    <property type="match status" value="1"/>
</dbReference>
<dbReference type="InterPro" id="IPR041613">
    <property type="entry name" value="Pept_S41_N"/>
</dbReference>
<dbReference type="EC" id="3.4.21.-" evidence="2"/>
<dbReference type="CDD" id="cd07561">
    <property type="entry name" value="Peptidase_S41_CPP_like"/>
    <property type="match status" value="1"/>
</dbReference>
<dbReference type="Gene3D" id="2.30.42.10">
    <property type="match status" value="1"/>
</dbReference>
<dbReference type="Pfam" id="PF18294">
    <property type="entry name" value="Pept_S41_N"/>
    <property type="match status" value="1"/>
</dbReference>
<dbReference type="Pfam" id="PF03572">
    <property type="entry name" value="Peptidase_S41"/>
    <property type="match status" value="1"/>
</dbReference>
<dbReference type="PANTHER" id="PTHR32060">
    <property type="entry name" value="TAIL-SPECIFIC PROTEASE"/>
    <property type="match status" value="1"/>
</dbReference>
<organism evidence="2 3">
    <name type="scientific">Enhygromyxa salina</name>
    <dbReference type="NCBI Taxonomy" id="215803"/>
    <lineage>
        <taxon>Bacteria</taxon>
        <taxon>Pseudomonadati</taxon>
        <taxon>Myxococcota</taxon>
        <taxon>Polyangia</taxon>
        <taxon>Nannocystales</taxon>
        <taxon>Nannocystaceae</taxon>
        <taxon>Enhygromyxa</taxon>
    </lineage>
</organism>
<dbReference type="OrthoDB" id="7168509at2"/>
<dbReference type="InterPro" id="IPR029045">
    <property type="entry name" value="ClpP/crotonase-like_dom_sf"/>
</dbReference>